<dbReference type="Gene3D" id="1.10.150.130">
    <property type="match status" value="1"/>
</dbReference>
<keyword evidence="2" id="KW-0233">DNA recombination</keyword>
<evidence type="ECO:0000256" key="1">
    <source>
        <dbReference type="ARBA" id="ARBA00023125"/>
    </source>
</evidence>
<dbReference type="PROSITE" id="PS51898">
    <property type="entry name" value="TYR_RECOMBINASE"/>
    <property type="match status" value="1"/>
</dbReference>
<sequence length="340" mass="38330">MTGADFFDLSALNADRLERRTADQLADGFRDLKALQHPETADRYRAEAGYFFNFMRRFGADPAACTQPHVLRYLDYLASPTHPQHPGDCWDECRHLPYAPSSRQHRLDVLRAFYEYAIANGLGLSANPCAGLSVPVPAVEAIDHLDEWEAHDLWNGAREHSYRDGALVALLLGCGMRKEEARLVRIENLGKNGYGPTLRFWRVKRRFWQTINLPSPSAAAIHLQAGDRAEGALLPSPRWTVTEAGIREKAHLSDAGIDDILNRISHYTGVRPGKFPSHLGRKTSITMSRTIPGLPLEVTMTFYGHATLKDHQRYDAFARDTFKEPIYNPAQGRDFWHLAA</sequence>
<dbReference type="InterPro" id="IPR011010">
    <property type="entry name" value="DNA_brk_join_enz"/>
</dbReference>
<reference evidence="6 7" key="1">
    <citation type="submission" date="2020-02" db="EMBL/GenBank/DDBJ databases">
        <title>Streptomyces malaysiensis DSM14702 (JHCC583434, PFL_A843) Genome sequencing and assembly.</title>
        <authorList>
            <person name="Samborskyy M."/>
        </authorList>
    </citation>
    <scope>NUCLEOTIDE SEQUENCE [LARGE SCALE GENOMIC DNA]</scope>
    <source>
        <strain evidence="6 7">DSM 14702</strain>
    </source>
</reference>
<proteinExistence type="predicted"/>
<gene>
    <name evidence="6" type="ORF">SMALB_6139</name>
</gene>
<organism evidence="6 7">
    <name type="scientific">Streptomyces malaysiensis</name>
    <dbReference type="NCBI Taxonomy" id="92644"/>
    <lineage>
        <taxon>Bacteria</taxon>
        <taxon>Bacillati</taxon>
        <taxon>Actinomycetota</taxon>
        <taxon>Actinomycetes</taxon>
        <taxon>Kitasatosporales</taxon>
        <taxon>Streptomycetaceae</taxon>
        <taxon>Streptomyces</taxon>
        <taxon>Streptomyces violaceusniger group</taxon>
    </lineage>
</organism>
<evidence type="ECO:0000313" key="7">
    <source>
        <dbReference type="Proteomes" id="UP000536624"/>
    </source>
</evidence>
<dbReference type="InterPro" id="IPR002104">
    <property type="entry name" value="Integrase_catalytic"/>
</dbReference>
<dbReference type="GO" id="GO:0003677">
    <property type="term" value="F:DNA binding"/>
    <property type="evidence" value="ECO:0007669"/>
    <property type="project" value="UniProtKB-UniRule"/>
</dbReference>
<name>A0A7X6AZR7_STRMQ</name>
<dbReference type="Proteomes" id="UP000536624">
    <property type="component" value="Unassembled WGS sequence"/>
</dbReference>
<dbReference type="GO" id="GO:0006310">
    <property type="term" value="P:DNA recombination"/>
    <property type="evidence" value="ECO:0007669"/>
    <property type="project" value="UniProtKB-KW"/>
</dbReference>
<comment type="caution">
    <text evidence="6">The sequence shown here is derived from an EMBL/GenBank/DDBJ whole genome shotgun (WGS) entry which is preliminary data.</text>
</comment>
<dbReference type="GO" id="GO:0015074">
    <property type="term" value="P:DNA integration"/>
    <property type="evidence" value="ECO:0007669"/>
    <property type="project" value="InterPro"/>
</dbReference>
<dbReference type="InterPro" id="IPR044068">
    <property type="entry name" value="CB"/>
</dbReference>
<dbReference type="EMBL" id="JAALLH010000001">
    <property type="protein sequence ID" value="NIY68060.1"/>
    <property type="molecule type" value="Genomic_DNA"/>
</dbReference>
<feature type="domain" description="Core-binding (CB)" evidence="5">
    <location>
        <begin position="20"/>
        <end position="118"/>
    </location>
</feature>
<dbReference type="PROSITE" id="PS51900">
    <property type="entry name" value="CB"/>
    <property type="match status" value="1"/>
</dbReference>
<dbReference type="SUPFAM" id="SSF56349">
    <property type="entry name" value="DNA breaking-rejoining enzymes"/>
    <property type="match status" value="1"/>
</dbReference>
<accession>A0A7X6AZR7</accession>
<feature type="domain" description="Tyr recombinase" evidence="4">
    <location>
        <begin position="140"/>
        <end position="327"/>
    </location>
</feature>
<dbReference type="AlphaFoldDB" id="A0A7X6AZR7"/>
<evidence type="ECO:0000313" key="6">
    <source>
        <dbReference type="EMBL" id="NIY68060.1"/>
    </source>
</evidence>
<dbReference type="InterPro" id="IPR013762">
    <property type="entry name" value="Integrase-like_cat_sf"/>
</dbReference>
<evidence type="ECO:0000259" key="5">
    <source>
        <dbReference type="PROSITE" id="PS51900"/>
    </source>
</evidence>
<evidence type="ECO:0000259" key="4">
    <source>
        <dbReference type="PROSITE" id="PS51898"/>
    </source>
</evidence>
<dbReference type="InterPro" id="IPR010998">
    <property type="entry name" value="Integrase_recombinase_N"/>
</dbReference>
<dbReference type="Gene3D" id="1.10.443.10">
    <property type="entry name" value="Intergrase catalytic core"/>
    <property type="match status" value="1"/>
</dbReference>
<keyword evidence="1 3" id="KW-0238">DNA-binding</keyword>
<protein>
    <submittedName>
        <fullName evidence="6">Phage integrase</fullName>
    </submittedName>
</protein>
<evidence type="ECO:0000256" key="2">
    <source>
        <dbReference type="ARBA" id="ARBA00023172"/>
    </source>
</evidence>
<dbReference type="RefSeq" id="WP_167503180.1">
    <property type="nucleotide sequence ID" value="NZ_JAALLH010000001.1"/>
</dbReference>
<evidence type="ECO:0000256" key="3">
    <source>
        <dbReference type="PROSITE-ProRule" id="PRU01248"/>
    </source>
</evidence>